<dbReference type="PANTHER" id="PTHR45661:SF3">
    <property type="entry name" value="IG-LIKE DOMAIN-CONTAINING PROTEIN"/>
    <property type="match status" value="1"/>
</dbReference>
<protein>
    <submittedName>
        <fullName evidence="2">Surface antigen BspA like protein</fullName>
    </submittedName>
</protein>
<dbReference type="STRING" id="759914.BP951000_0976"/>
<evidence type="ECO:0000256" key="1">
    <source>
        <dbReference type="SAM" id="MobiDB-lite"/>
    </source>
</evidence>
<proteinExistence type="predicted"/>
<dbReference type="InterPro" id="IPR032675">
    <property type="entry name" value="LRR_dom_sf"/>
</dbReference>
<dbReference type="PANTHER" id="PTHR45661">
    <property type="entry name" value="SURFACE ANTIGEN"/>
    <property type="match status" value="1"/>
</dbReference>
<evidence type="ECO:0000313" key="3">
    <source>
        <dbReference type="Proteomes" id="UP000000332"/>
    </source>
</evidence>
<dbReference type="Pfam" id="PF13306">
    <property type="entry name" value="LRR_5"/>
    <property type="match status" value="1"/>
</dbReference>
<keyword evidence="3" id="KW-1185">Reference proteome</keyword>
<dbReference type="SUPFAM" id="SSF52058">
    <property type="entry name" value="L domain-like"/>
    <property type="match status" value="1"/>
</dbReference>
<dbReference type="Gene3D" id="3.80.10.10">
    <property type="entry name" value="Ribonuclease Inhibitor"/>
    <property type="match status" value="1"/>
</dbReference>
<name>D8ICU5_BRAP9</name>
<evidence type="ECO:0000313" key="2">
    <source>
        <dbReference type="EMBL" id="ADK30968.1"/>
    </source>
</evidence>
<organism evidence="2 3">
    <name type="scientific">Brachyspira pilosicoli (strain ATCC BAA-1826 / 95/1000)</name>
    <dbReference type="NCBI Taxonomy" id="759914"/>
    <lineage>
        <taxon>Bacteria</taxon>
        <taxon>Pseudomonadati</taxon>
        <taxon>Spirochaetota</taxon>
        <taxon>Spirochaetia</taxon>
        <taxon>Brachyspirales</taxon>
        <taxon>Brachyspiraceae</taxon>
        <taxon>Brachyspira</taxon>
    </lineage>
</organism>
<dbReference type="AlphaFoldDB" id="D8ICU5"/>
<dbReference type="InterPro" id="IPR026906">
    <property type="entry name" value="LRR_5"/>
</dbReference>
<dbReference type="InParanoid" id="D8ICU5"/>
<dbReference type="eggNOG" id="COG5492">
    <property type="taxonomic scope" value="Bacteria"/>
</dbReference>
<accession>D8ICU5</accession>
<gene>
    <name evidence="2" type="primary">bspA</name>
    <name evidence="2" type="ordered locus">BP951000_0976</name>
</gene>
<feature type="region of interest" description="Disordered" evidence="1">
    <location>
        <begin position="32"/>
        <end position="58"/>
    </location>
</feature>
<reference evidence="2 3" key="1">
    <citation type="journal article" date="2010" name="PLoS ONE">
        <title>The complete genome sequence of the pathogenic intestinal spirochete Brachyspira pilosicoli and comparison with other Brachyspira genomes.</title>
        <authorList>
            <person name="Wanchanthuek P."/>
            <person name="Bellgard M.I."/>
            <person name="La T."/>
            <person name="Ryan K."/>
            <person name="Moolhuijzen P."/>
            <person name="Chapman B."/>
            <person name="Black M."/>
            <person name="Schibeci D."/>
            <person name="Hunter A."/>
            <person name="Barrero R."/>
            <person name="Phillips N.D."/>
            <person name="Hampson D.J."/>
        </authorList>
    </citation>
    <scope>NUCLEOTIDE SEQUENCE [LARGE SCALE GENOMIC DNA]</scope>
    <source>
        <strain evidence="3">ATCC BAA-1826 / 95/1000</strain>
    </source>
</reference>
<dbReference type="HOGENOM" id="CLU_069547_0_0_12"/>
<dbReference type="KEGG" id="bpo:BP951000_0976"/>
<sequence length="341" mass="37958">MQLEVYRKMKKIIIFILITVLMLLSCKNNSTNVDTDNNNGSNTGENNNSGNNGGSTVTPEELEKYGIEIDSATTENIEKALNQYYQDKGEYKVIFKGNSTIQYTRLTSIASLLNDITLKNINVIVSFEHVNFQNNKLNERILQGNQDNSNIVKVILPDNITTIGRYAFSCVNLTNVNMPKNLKTIESAAFDKLKMEKLIFPDGLETIEGFAFSVCNMKTVVIPDSVTSIGEQAFESCKNLIELKLPNNIKTLETRVFSSCYALKSITIPASVIEIKEFAFYYSTGLESIIFLSTTPPTIGQSAFSGTVLKTIYVPKGSKEQYEKLKGQAGIPDSIEIIEQQ</sequence>
<dbReference type="Proteomes" id="UP000000332">
    <property type="component" value="Chromosome"/>
</dbReference>
<dbReference type="EMBL" id="CP002025">
    <property type="protein sequence ID" value="ADK30968.1"/>
    <property type="molecule type" value="Genomic_DNA"/>
</dbReference>
<dbReference type="PROSITE" id="PS51257">
    <property type="entry name" value="PROKAR_LIPOPROTEIN"/>
    <property type="match status" value="1"/>
</dbReference>
<dbReference type="InterPro" id="IPR053139">
    <property type="entry name" value="Surface_bspA-like"/>
</dbReference>